<reference evidence="1 2" key="1">
    <citation type="submission" date="2019-10" db="EMBL/GenBank/DDBJ databases">
        <title>Streptomyces sp. strain GY16 isolated from leaves of Broussonetia papyrifera.</title>
        <authorList>
            <person name="Mo P."/>
        </authorList>
    </citation>
    <scope>NUCLEOTIDE SEQUENCE [LARGE SCALE GENOMIC DNA]</scope>
    <source>
        <strain evidence="1 2">GY16</strain>
    </source>
</reference>
<dbReference type="AlphaFoldDB" id="A0A5P8K357"/>
<dbReference type="RefSeq" id="WP_152168896.1">
    <property type="nucleotide sequence ID" value="NZ_CP045096.1"/>
</dbReference>
<dbReference type="KEGG" id="sphv:F9278_15740"/>
<dbReference type="EMBL" id="CP045096">
    <property type="protein sequence ID" value="QFQ97420.1"/>
    <property type="molecule type" value="Genomic_DNA"/>
</dbReference>
<evidence type="ECO:0000313" key="2">
    <source>
        <dbReference type="Proteomes" id="UP000327294"/>
    </source>
</evidence>
<evidence type="ECO:0000313" key="1">
    <source>
        <dbReference type="EMBL" id="QFQ97420.1"/>
    </source>
</evidence>
<keyword evidence="2" id="KW-1185">Reference proteome</keyword>
<protein>
    <submittedName>
        <fullName evidence="1">Uncharacterized protein</fullName>
    </submittedName>
</protein>
<dbReference type="Proteomes" id="UP000327294">
    <property type="component" value="Chromosome"/>
</dbReference>
<proteinExistence type="predicted"/>
<gene>
    <name evidence="1" type="ORF">F9278_15740</name>
</gene>
<accession>A0A5P8K357</accession>
<name>A0A5P8K357_9ACTN</name>
<sequence>MTAQITEPTAQPAAYGPERWARTTLADQRQALSALDRIFGLHPNLPAMHIALHYVSPESVDVQAQSWPALEAWRVALNVAPSEVLPGNCAEERAHLQFTTMVDGVPVRVWMMGDLAQDVDEISSAVSA</sequence>
<organism evidence="1 2">
    <name type="scientific">Streptomyces phaeolivaceus</name>
    <dbReference type="NCBI Taxonomy" id="2653200"/>
    <lineage>
        <taxon>Bacteria</taxon>
        <taxon>Bacillati</taxon>
        <taxon>Actinomycetota</taxon>
        <taxon>Actinomycetes</taxon>
        <taxon>Kitasatosporales</taxon>
        <taxon>Streptomycetaceae</taxon>
        <taxon>Streptomyces</taxon>
    </lineage>
</organism>